<evidence type="ECO:0000259" key="1">
    <source>
        <dbReference type="Pfam" id="PF00557"/>
    </source>
</evidence>
<accession>A0A1F5S2K6</accession>
<dbReference type="InterPro" id="IPR050659">
    <property type="entry name" value="Peptidase_M24B"/>
</dbReference>
<sequence>MELTPSQLQSHIRAAKKLDKIKNEVFEFIKKGVTEYEVQQFILKKFKEENLTSGRMRPIVAVEKNSKDPHYTPTAKKKNDAIMEGAIVMIDLWAKEKSPRGTYADITWMAYISPPLQGPAELEGGVRGGKYNPPHAKKIFKIVIGARDEAIKFVKKRLKENKPIQGYEADEVARNYIAKRGYGKNFIHSTGHSLDKNVHGSGVSLSSVKRKGHKLARKKDYRKIPQNSPFTIEPGIYLENFGVRSEIDCYINDKNKLVITTEAQKKIMAI</sequence>
<organism evidence="2 3">
    <name type="scientific">Candidatus Falkowbacteria bacterium RBG_13_39_14</name>
    <dbReference type="NCBI Taxonomy" id="1797985"/>
    <lineage>
        <taxon>Bacteria</taxon>
        <taxon>Candidatus Falkowiibacteriota</taxon>
    </lineage>
</organism>
<dbReference type="InterPro" id="IPR036005">
    <property type="entry name" value="Creatinase/aminopeptidase-like"/>
</dbReference>
<name>A0A1F5S2K6_9BACT</name>
<proteinExistence type="predicted"/>
<gene>
    <name evidence="2" type="ORF">A2Y83_01695</name>
</gene>
<dbReference type="EMBL" id="MFFS01000076">
    <property type="protein sequence ID" value="OGF20937.1"/>
    <property type="molecule type" value="Genomic_DNA"/>
</dbReference>
<evidence type="ECO:0000313" key="2">
    <source>
        <dbReference type="EMBL" id="OGF20937.1"/>
    </source>
</evidence>
<protein>
    <recommendedName>
        <fullName evidence="1">Peptidase M24 domain-containing protein</fullName>
    </recommendedName>
</protein>
<dbReference type="AlphaFoldDB" id="A0A1F5S2K6"/>
<dbReference type="STRING" id="1797985.A2Y83_01695"/>
<reference evidence="2 3" key="1">
    <citation type="journal article" date="2016" name="Nat. Commun.">
        <title>Thousands of microbial genomes shed light on interconnected biogeochemical processes in an aquifer system.</title>
        <authorList>
            <person name="Anantharaman K."/>
            <person name="Brown C.T."/>
            <person name="Hug L.A."/>
            <person name="Sharon I."/>
            <person name="Castelle C.J."/>
            <person name="Probst A.J."/>
            <person name="Thomas B.C."/>
            <person name="Singh A."/>
            <person name="Wilkins M.J."/>
            <person name="Karaoz U."/>
            <person name="Brodie E.L."/>
            <person name="Williams K.H."/>
            <person name="Hubbard S.S."/>
            <person name="Banfield J.F."/>
        </authorList>
    </citation>
    <scope>NUCLEOTIDE SEQUENCE [LARGE SCALE GENOMIC DNA]</scope>
</reference>
<dbReference type="Proteomes" id="UP000178323">
    <property type="component" value="Unassembled WGS sequence"/>
</dbReference>
<evidence type="ECO:0000313" key="3">
    <source>
        <dbReference type="Proteomes" id="UP000178323"/>
    </source>
</evidence>
<dbReference type="SUPFAM" id="SSF55920">
    <property type="entry name" value="Creatinase/aminopeptidase"/>
    <property type="match status" value="1"/>
</dbReference>
<dbReference type="InterPro" id="IPR000994">
    <property type="entry name" value="Pept_M24"/>
</dbReference>
<dbReference type="Pfam" id="PF00557">
    <property type="entry name" value="Peptidase_M24"/>
    <property type="match status" value="1"/>
</dbReference>
<dbReference type="Gene3D" id="3.90.230.10">
    <property type="entry name" value="Creatinase/methionine aminopeptidase superfamily"/>
    <property type="match status" value="1"/>
</dbReference>
<feature type="domain" description="Peptidase M24" evidence="1">
    <location>
        <begin position="13"/>
        <end position="252"/>
    </location>
</feature>
<dbReference type="PANTHER" id="PTHR46112">
    <property type="entry name" value="AMINOPEPTIDASE"/>
    <property type="match status" value="1"/>
</dbReference>
<comment type="caution">
    <text evidence="2">The sequence shown here is derived from an EMBL/GenBank/DDBJ whole genome shotgun (WGS) entry which is preliminary data.</text>
</comment>
<dbReference type="PANTHER" id="PTHR46112:SF3">
    <property type="entry name" value="AMINOPEPTIDASE YPDF"/>
    <property type="match status" value="1"/>
</dbReference>